<dbReference type="Gene3D" id="3.30.2010.20">
    <property type="match status" value="1"/>
</dbReference>
<dbReference type="Proteomes" id="UP000176740">
    <property type="component" value="Unassembled WGS sequence"/>
</dbReference>
<gene>
    <name evidence="1" type="ORF">A3A49_02375</name>
</gene>
<dbReference type="InterPro" id="IPR038555">
    <property type="entry name" value="Zincin_1_sf"/>
</dbReference>
<evidence type="ECO:0000313" key="2">
    <source>
        <dbReference type="Proteomes" id="UP000176740"/>
    </source>
</evidence>
<dbReference type="Pfam" id="PF06262">
    <property type="entry name" value="Zincin_1"/>
    <property type="match status" value="1"/>
</dbReference>
<dbReference type="CDD" id="cd12952">
    <property type="entry name" value="MMP_ACEL2062"/>
    <property type="match status" value="1"/>
</dbReference>
<reference evidence="1 2" key="1">
    <citation type="journal article" date="2016" name="Nat. Commun.">
        <title>Thousands of microbial genomes shed light on interconnected biogeochemical processes in an aquifer system.</title>
        <authorList>
            <person name="Anantharaman K."/>
            <person name="Brown C.T."/>
            <person name="Hug L.A."/>
            <person name="Sharon I."/>
            <person name="Castelle C.J."/>
            <person name="Probst A.J."/>
            <person name="Thomas B.C."/>
            <person name="Singh A."/>
            <person name="Wilkins M.J."/>
            <person name="Karaoz U."/>
            <person name="Brodie E.L."/>
            <person name="Williams K.H."/>
            <person name="Hubbard S.S."/>
            <person name="Banfield J.F."/>
        </authorList>
    </citation>
    <scope>NUCLEOTIDE SEQUENCE [LARGE SCALE GENOMIC DNA]</scope>
</reference>
<evidence type="ECO:0000313" key="1">
    <source>
        <dbReference type="EMBL" id="OGD97205.1"/>
    </source>
</evidence>
<dbReference type="AlphaFoldDB" id="A0A1F5GZH2"/>
<dbReference type="EMBL" id="MFBO01000036">
    <property type="protein sequence ID" value="OGD97205.1"/>
    <property type="molecule type" value="Genomic_DNA"/>
</dbReference>
<evidence type="ECO:0008006" key="3">
    <source>
        <dbReference type="Google" id="ProtNLM"/>
    </source>
</evidence>
<comment type="caution">
    <text evidence="1">The sequence shown here is derived from an EMBL/GenBank/DDBJ whole genome shotgun (WGS) entry which is preliminary data.</text>
</comment>
<organism evidence="1 2">
    <name type="scientific">Candidatus Curtissbacteria bacterium RIFCSPLOWO2_01_FULL_38_11b</name>
    <dbReference type="NCBI Taxonomy" id="1797725"/>
    <lineage>
        <taxon>Bacteria</taxon>
        <taxon>Candidatus Curtissiibacteriota</taxon>
    </lineage>
</organism>
<dbReference type="SUPFAM" id="SSF55486">
    <property type="entry name" value="Metalloproteases ('zincins'), catalytic domain"/>
    <property type="match status" value="1"/>
</dbReference>
<accession>A0A1F5GZH2</accession>
<dbReference type="STRING" id="1797725.A3A49_02375"/>
<proteinExistence type="predicted"/>
<dbReference type="InterPro" id="IPR010428">
    <property type="entry name" value="Zincin_1"/>
</dbReference>
<sequence length="121" mass="13967">MITEEFENLVNKALEDLPEEFKVKLDNVAIVVERWPKPEHAKGRLLLGLYEGIPKPKRGINYTMVLPDKITIFQGPIELVTKGDEQLIKNLVLNTVWHEIAHHFGITDEKIKEINRQKSKS</sequence>
<protein>
    <recommendedName>
        <fullName evidence="3">Metallopeptidase family protein</fullName>
    </recommendedName>
</protein>
<name>A0A1F5GZH2_9BACT</name>